<feature type="signal peptide" evidence="4">
    <location>
        <begin position="1"/>
        <end position="24"/>
    </location>
</feature>
<dbReference type="InterPro" id="IPR006311">
    <property type="entry name" value="TAT_signal"/>
</dbReference>
<protein>
    <submittedName>
        <fullName evidence="8">Multicopper oxidase family protein</fullName>
    </submittedName>
</protein>
<dbReference type="InterPro" id="IPR008972">
    <property type="entry name" value="Cupredoxin"/>
</dbReference>
<feature type="chain" id="PRO_5039656992" evidence="4">
    <location>
        <begin position="25"/>
        <end position="512"/>
    </location>
</feature>
<feature type="domain" description="Plastocyanin-like" evidence="7">
    <location>
        <begin position="70"/>
        <end position="175"/>
    </location>
</feature>
<evidence type="ECO:0000256" key="1">
    <source>
        <dbReference type="ARBA" id="ARBA00022723"/>
    </source>
</evidence>
<dbReference type="AlphaFoldDB" id="A0A939IQI3"/>
<dbReference type="CDD" id="cd13861">
    <property type="entry name" value="CuRO_1_CumA_like"/>
    <property type="match status" value="1"/>
</dbReference>
<keyword evidence="3" id="KW-0186">Copper</keyword>
<dbReference type="PROSITE" id="PS51318">
    <property type="entry name" value="TAT"/>
    <property type="match status" value="1"/>
</dbReference>
<dbReference type="PANTHER" id="PTHR11709:SF394">
    <property type="entry name" value="FI03373P-RELATED"/>
    <property type="match status" value="1"/>
</dbReference>
<evidence type="ECO:0000259" key="6">
    <source>
        <dbReference type="Pfam" id="PF07731"/>
    </source>
</evidence>
<dbReference type="InterPro" id="IPR002355">
    <property type="entry name" value="Cu_oxidase_Cu_BS"/>
</dbReference>
<sequence length="512" mass="55180">MASPLDRRHFLALGALTLATAGLAACTPRPTASAFIPPTGAPVTEAEAARRVTGTVVRRTLTATPMTLDLGGTTADTWAYRGASATEPIRATVGDRLQVTLTNDLPDSTTAHWHGLALRNDMDGVPHLTQQPIAPGDTFTYDFALSHPGTYWFHPHSGTQFDRGLYAPLIIDDPAEPGDYDHEWIIVLDDWLDGVTSTPDEVLAELSQGMGAGMDHGAMGHGGVDDDDDEPQRQGHMLMGAGSDLLGGDAGDVYYPLYLINGRGPQDPETFTATPGQRIRLRVINTGGDTAFRFGIVGHPLTLTHTDGFPIEPFTAESVVLGMGERYDAVITAADGAFAVIAEALGKGQQARAVLRTGAGAVPSAEDRLPRTRPPATAADLRAVEAVRLAERAVDRTIELRLTGGMMSYNWGINGRRMDMEQPMRDAIGVAAGERVALEFVNTTMMWHPMHLHGHTYQHSGGGPRKDTSIVLPGQRLRVEFDADNPGRWMTHCHNVYHGESGMMRAIAYQQN</sequence>
<dbReference type="SUPFAM" id="SSF49503">
    <property type="entry name" value="Cupredoxins"/>
    <property type="match status" value="3"/>
</dbReference>
<dbReference type="EMBL" id="JAEMWU010000001">
    <property type="protein sequence ID" value="MBN8204725.1"/>
    <property type="molecule type" value="Genomic_DNA"/>
</dbReference>
<evidence type="ECO:0000256" key="3">
    <source>
        <dbReference type="ARBA" id="ARBA00023008"/>
    </source>
</evidence>
<evidence type="ECO:0000256" key="2">
    <source>
        <dbReference type="ARBA" id="ARBA00023002"/>
    </source>
</evidence>
<dbReference type="Pfam" id="PF07731">
    <property type="entry name" value="Cu-oxidase_2"/>
    <property type="match status" value="1"/>
</dbReference>
<dbReference type="PROSITE" id="PS00080">
    <property type="entry name" value="MULTICOPPER_OXIDASE2"/>
    <property type="match status" value="1"/>
</dbReference>
<gene>
    <name evidence="8" type="ORF">JF543_01995</name>
</gene>
<name>A0A939IQI3_9MICO</name>
<evidence type="ECO:0000313" key="9">
    <source>
        <dbReference type="Proteomes" id="UP000664385"/>
    </source>
</evidence>
<dbReference type="InterPro" id="IPR034279">
    <property type="entry name" value="CuRO_3_CopA"/>
</dbReference>
<dbReference type="InterPro" id="IPR011707">
    <property type="entry name" value="Cu-oxidase-like_N"/>
</dbReference>
<dbReference type="PANTHER" id="PTHR11709">
    <property type="entry name" value="MULTI-COPPER OXIDASE"/>
    <property type="match status" value="1"/>
</dbReference>
<dbReference type="GO" id="GO:0005507">
    <property type="term" value="F:copper ion binding"/>
    <property type="evidence" value="ECO:0007669"/>
    <property type="project" value="InterPro"/>
</dbReference>
<keyword evidence="2" id="KW-0560">Oxidoreductase</keyword>
<feature type="domain" description="Plastocyanin-like" evidence="6">
    <location>
        <begin position="396"/>
        <end position="510"/>
    </location>
</feature>
<evidence type="ECO:0000259" key="5">
    <source>
        <dbReference type="Pfam" id="PF00394"/>
    </source>
</evidence>
<dbReference type="GO" id="GO:0016491">
    <property type="term" value="F:oxidoreductase activity"/>
    <property type="evidence" value="ECO:0007669"/>
    <property type="project" value="UniProtKB-KW"/>
</dbReference>
<organism evidence="8 9">
    <name type="scientific">Microbacterium esteraromaticum</name>
    <dbReference type="NCBI Taxonomy" id="57043"/>
    <lineage>
        <taxon>Bacteria</taxon>
        <taxon>Bacillati</taxon>
        <taxon>Actinomycetota</taxon>
        <taxon>Actinomycetes</taxon>
        <taxon>Micrococcales</taxon>
        <taxon>Microbacteriaceae</taxon>
        <taxon>Microbacterium</taxon>
    </lineage>
</organism>
<comment type="caution">
    <text evidence="8">The sequence shown here is derived from an EMBL/GenBank/DDBJ whole genome shotgun (WGS) entry which is preliminary data.</text>
</comment>
<feature type="domain" description="Plastocyanin-like" evidence="5">
    <location>
        <begin position="258"/>
        <end position="356"/>
    </location>
</feature>
<dbReference type="InterPro" id="IPR045087">
    <property type="entry name" value="Cu-oxidase_fam"/>
</dbReference>
<dbReference type="CDD" id="cd13870">
    <property type="entry name" value="CuRO_2_CopA_like_1"/>
    <property type="match status" value="1"/>
</dbReference>
<keyword evidence="4" id="KW-0732">Signal</keyword>
<dbReference type="Gene3D" id="2.60.40.420">
    <property type="entry name" value="Cupredoxins - blue copper proteins"/>
    <property type="match status" value="3"/>
</dbReference>
<dbReference type="CDD" id="cd13896">
    <property type="entry name" value="CuRO_3_CopA"/>
    <property type="match status" value="1"/>
</dbReference>
<dbReference type="Pfam" id="PF07732">
    <property type="entry name" value="Cu-oxidase_3"/>
    <property type="match status" value="1"/>
</dbReference>
<evidence type="ECO:0000256" key="4">
    <source>
        <dbReference type="SAM" id="SignalP"/>
    </source>
</evidence>
<dbReference type="Proteomes" id="UP000664385">
    <property type="component" value="Unassembled WGS sequence"/>
</dbReference>
<dbReference type="RefSeq" id="WP_206822579.1">
    <property type="nucleotide sequence ID" value="NZ_JAEMWU010000001.1"/>
</dbReference>
<dbReference type="PROSITE" id="PS51257">
    <property type="entry name" value="PROKAR_LIPOPROTEIN"/>
    <property type="match status" value="1"/>
</dbReference>
<dbReference type="InterPro" id="IPR001117">
    <property type="entry name" value="Cu-oxidase_2nd"/>
</dbReference>
<accession>A0A939IQI3</accession>
<dbReference type="InterPro" id="IPR011706">
    <property type="entry name" value="Cu-oxidase_C"/>
</dbReference>
<evidence type="ECO:0000259" key="7">
    <source>
        <dbReference type="Pfam" id="PF07732"/>
    </source>
</evidence>
<reference evidence="8" key="1">
    <citation type="submission" date="2020-12" db="EMBL/GenBank/DDBJ databases">
        <title>PHA producing bacteria isolated from mangrove.</title>
        <authorList>
            <person name="Zheng W."/>
            <person name="Yu S."/>
            <person name="Huang Y."/>
        </authorList>
    </citation>
    <scope>NUCLEOTIDE SEQUENCE</scope>
    <source>
        <strain evidence="8">GN8-5</strain>
    </source>
</reference>
<keyword evidence="1" id="KW-0479">Metal-binding</keyword>
<evidence type="ECO:0000313" key="8">
    <source>
        <dbReference type="EMBL" id="MBN8204725.1"/>
    </source>
</evidence>
<proteinExistence type="predicted"/>
<dbReference type="Pfam" id="PF00394">
    <property type="entry name" value="Cu-oxidase"/>
    <property type="match status" value="1"/>
</dbReference>